<dbReference type="AlphaFoldDB" id="A0A9Q0NX24"/>
<evidence type="ECO:0000313" key="2">
    <source>
        <dbReference type="Proteomes" id="UP001151752"/>
    </source>
</evidence>
<sequence length="87" mass="9461">MTHFLIVEGSSSHGQPFELVTVKSLWSTTGRNLSPLLQQELANLDDDGDTRKSTMKSYVIGLDSKATPQFAANVSSTEFQGNISNLT</sequence>
<proteinExistence type="predicted"/>
<dbReference type="Proteomes" id="UP001151752">
    <property type="component" value="Unassembled WGS sequence"/>
</dbReference>
<keyword evidence="2" id="KW-1185">Reference proteome</keyword>
<dbReference type="EMBL" id="JAPFFM010000046">
    <property type="protein sequence ID" value="KAJ6677500.1"/>
    <property type="molecule type" value="Genomic_DNA"/>
</dbReference>
<organism evidence="1 2">
    <name type="scientific">Salix koriyanagi</name>
    <dbReference type="NCBI Taxonomy" id="2511006"/>
    <lineage>
        <taxon>Eukaryota</taxon>
        <taxon>Viridiplantae</taxon>
        <taxon>Streptophyta</taxon>
        <taxon>Embryophyta</taxon>
        <taxon>Tracheophyta</taxon>
        <taxon>Spermatophyta</taxon>
        <taxon>Magnoliopsida</taxon>
        <taxon>eudicotyledons</taxon>
        <taxon>Gunneridae</taxon>
        <taxon>Pentapetalae</taxon>
        <taxon>rosids</taxon>
        <taxon>fabids</taxon>
        <taxon>Malpighiales</taxon>
        <taxon>Salicaceae</taxon>
        <taxon>Saliceae</taxon>
        <taxon>Salix</taxon>
    </lineage>
</organism>
<name>A0A9Q0NX24_9ROSI</name>
<reference evidence="1" key="1">
    <citation type="submission" date="2022-11" db="EMBL/GenBank/DDBJ databases">
        <authorList>
            <person name="Hyden B.L."/>
            <person name="Feng K."/>
            <person name="Yates T."/>
            <person name="Jawdy S."/>
            <person name="Smart L.B."/>
            <person name="Muchero W."/>
        </authorList>
    </citation>
    <scope>NUCLEOTIDE SEQUENCE</scope>
    <source>
        <tissue evidence="1">Shoot tip</tissue>
    </source>
</reference>
<accession>A0A9Q0NX24</accession>
<comment type="caution">
    <text evidence="1">The sequence shown here is derived from an EMBL/GenBank/DDBJ whole genome shotgun (WGS) entry which is preliminary data.</text>
</comment>
<evidence type="ECO:0000313" key="1">
    <source>
        <dbReference type="EMBL" id="KAJ6677500.1"/>
    </source>
</evidence>
<gene>
    <name evidence="1" type="ORF">OIU74_024092</name>
</gene>
<protein>
    <submittedName>
        <fullName evidence="1">GEMIN2</fullName>
    </submittedName>
</protein>
<reference evidence="1" key="2">
    <citation type="journal article" date="2023" name="Int. J. Mol. Sci.">
        <title>De Novo Assembly and Annotation of 11 Diverse Shrub Willow (Salix) Genomes Reveals Novel Gene Organization in Sex-Linked Regions.</title>
        <authorList>
            <person name="Hyden B."/>
            <person name="Feng K."/>
            <person name="Yates T.B."/>
            <person name="Jawdy S."/>
            <person name="Cereghino C."/>
            <person name="Smart L.B."/>
            <person name="Muchero W."/>
        </authorList>
    </citation>
    <scope>NUCLEOTIDE SEQUENCE</scope>
    <source>
        <tissue evidence="1">Shoot tip</tissue>
    </source>
</reference>